<reference evidence="1 2" key="1">
    <citation type="submission" date="2020-04" db="EMBL/GenBank/DDBJ databases">
        <title>Molecular characterization of pseudomonads from Agaricus bisporus reveal novel blotch 2 pathogens in Western Europe.</title>
        <authorList>
            <person name="Taparia T."/>
            <person name="Krijger M."/>
            <person name="Haynes E."/>
            <person name="Elpinstone J.G."/>
            <person name="Noble R."/>
            <person name="Van Der Wolf J."/>
        </authorList>
    </citation>
    <scope>NUCLEOTIDE SEQUENCE [LARGE SCALE GENOMIC DNA]</scope>
    <source>
        <strain evidence="1 2">IPO3746</strain>
    </source>
</reference>
<name>A0A7Y8ASG8_PSETO</name>
<dbReference type="Proteomes" id="UP000549134">
    <property type="component" value="Unassembled WGS sequence"/>
</dbReference>
<evidence type="ECO:0000313" key="1">
    <source>
        <dbReference type="EMBL" id="NWD39267.1"/>
    </source>
</evidence>
<accession>A0A7Y8ASG8</accession>
<gene>
    <name evidence="1" type="ORF">HX787_25755</name>
</gene>
<proteinExistence type="predicted"/>
<evidence type="ECO:0000313" key="2">
    <source>
        <dbReference type="Proteomes" id="UP000549134"/>
    </source>
</evidence>
<comment type="caution">
    <text evidence="1">The sequence shown here is derived from an EMBL/GenBank/DDBJ whole genome shotgun (WGS) entry which is preliminary data.</text>
</comment>
<protein>
    <recommendedName>
        <fullName evidence="3">Type III secretion protein</fullName>
    </recommendedName>
</protein>
<dbReference type="GeneID" id="55849478"/>
<dbReference type="AlphaFoldDB" id="A0A7Y8ASG8"/>
<sequence length="111" mass="12085">MTANSFQSCQPNSRLAFHGCYPGERSPVSNVSEQPAHDALCAALSNAHAQEAQRMKALSGQRKFRAPVAEDFARGMLAPGHEEGVSSMQSSRGWVGLIKALMTRRRGQKNE</sequence>
<evidence type="ECO:0008006" key="3">
    <source>
        <dbReference type="Google" id="ProtNLM"/>
    </source>
</evidence>
<dbReference type="EMBL" id="JACAQK010000021">
    <property type="protein sequence ID" value="NWD39267.1"/>
    <property type="molecule type" value="Genomic_DNA"/>
</dbReference>
<organism evidence="1 2">
    <name type="scientific">Pseudomonas tolaasii</name>
    <dbReference type="NCBI Taxonomy" id="29442"/>
    <lineage>
        <taxon>Bacteria</taxon>
        <taxon>Pseudomonadati</taxon>
        <taxon>Pseudomonadota</taxon>
        <taxon>Gammaproteobacteria</taxon>
        <taxon>Pseudomonadales</taxon>
        <taxon>Pseudomonadaceae</taxon>
        <taxon>Pseudomonas</taxon>
    </lineage>
</organism>
<dbReference type="RefSeq" id="WP_130886746.1">
    <property type="nucleotide sequence ID" value="NZ_CP020369.1"/>
</dbReference>